<dbReference type="PATRIC" id="fig|571915.4.peg.46"/>
<reference evidence="2 3" key="1">
    <citation type="journal article" date="2015" name="Genome Announc.">
        <title>Complete Genome Sequence of the Type Strain Corynebacterium mustelae DSM 45274, Isolated from Various Tissues of a Male Ferret with Lethal Sepsis.</title>
        <authorList>
            <person name="Ruckert C."/>
            <person name="Eimer J."/>
            <person name="Winkler A."/>
            <person name="Tauch A."/>
        </authorList>
    </citation>
    <scope>NUCLEOTIDE SEQUENCE [LARGE SCALE GENOMIC DNA]</scope>
    <source>
        <strain evidence="2 3">DSM 45274</strain>
    </source>
</reference>
<organism evidence="2 3">
    <name type="scientific">Corynebacterium mustelae</name>
    <dbReference type="NCBI Taxonomy" id="571915"/>
    <lineage>
        <taxon>Bacteria</taxon>
        <taxon>Bacillati</taxon>
        <taxon>Actinomycetota</taxon>
        <taxon>Actinomycetes</taxon>
        <taxon>Mycobacteriales</taxon>
        <taxon>Corynebacteriaceae</taxon>
        <taxon>Corynebacterium</taxon>
    </lineage>
</organism>
<evidence type="ECO:0000313" key="2">
    <source>
        <dbReference type="EMBL" id="AKK04403.1"/>
    </source>
</evidence>
<dbReference type="EMBL" id="CP011542">
    <property type="protein sequence ID" value="AKK04403.1"/>
    <property type="molecule type" value="Genomic_DNA"/>
</dbReference>
<protein>
    <submittedName>
        <fullName evidence="2">Uncharacterized protein</fullName>
    </submittedName>
</protein>
<gene>
    <name evidence="2" type="ORF">CMUST_00220</name>
</gene>
<accession>A0A0G3GXY3</accession>
<feature type="signal peptide" evidence="1">
    <location>
        <begin position="1"/>
        <end position="26"/>
    </location>
</feature>
<dbReference type="KEGG" id="cmv:CMUST_00220"/>
<evidence type="ECO:0000256" key="1">
    <source>
        <dbReference type="SAM" id="SignalP"/>
    </source>
</evidence>
<evidence type="ECO:0000313" key="3">
    <source>
        <dbReference type="Proteomes" id="UP000035199"/>
    </source>
</evidence>
<name>A0A0G3GXY3_9CORY</name>
<dbReference type="RefSeq" id="WP_047260828.1">
    <property type="nucleotide sequence ID" value="NZ_CP011542.1"/>
</dbReference>
<dbReference type="Proteomes" id="UP000035199">
    <property type="component" value="Chromosome"/>
</dbReference>
<keyword evidence="3" id="KW-1185">Reference proteome</keyword>
<feature type="chain" id="PRO_5002554871" evidence="1">
    <location>
        <begin position="27"/>
        <end position="228"/>
    </location>
</feature>
<reference evidence="3" key="2">
    <citation type="submission" date="2015-05" db="EMBL/GenBank/DDBJ databases">
        <title>Complete genome sequence of Corynebacterium mustelae DSM 45274, isolated from various tissues of a male ferret with lethal sepsis.</title>
        <authorList>
            <person name="Ruckert C."/>
            <person name="Albersmeier A."/>
            <person name="Winkler A."/>
            <person name="Tauch A."/>
        </authorList>
    </citation>
    <scope>NUCLEOTIDE SEQUENCE [LARGE SCALE GENOMIC DNA]</scope>
    <source>
        <strain evidence="3">DSM 45274</strain>
    </source>
</reference>
<dbReference type="AlphaFoldDB" id="A0A0G3GXY3"/>
<proteinExistence type="predicted"/>
<keyword evidence="1" id="KW-0732">Signal</keyword>
<sequence length="228" mass="25830">MKISRPIFSTLLAAGLAVSLATPAHAAAPFVQWATTPGVEKCRVKVWEVRTPDYGAYRNHATRVYNDFKKATGLNDGHMYRWHMGIDSSAVQKTLALESHDPTKLSFAEESLRSVYLPAVHDQVYRSPEFRYLVGEDDYWNKDIPGKRMTLQRERVRVTAERESLTGTTLEAMARVREETTLADLAEADRIYADCQRMPGIPTIEQIVAGIVAFIKRYLPFLVTLLRL</sequence>